<dbReference type="RefSeq" id="XP_023173478.1">
    <property type="nucleotide sequence ID" value="XM_023317710.2"/>
</dbReference>
<dbReference type="KEGG" id="dhe:111601212"/>
<evidence type="ECO:0000256" key="4">
    <source>
        <dbReference type="SAM" id="SignalP"/>
    </source>
</evidence>
<dbReference type="Pfam" id="PF00014">
    <property type="entry name" value="Kunitz_BPTI"/>
    <property type="match status" value="1"/>
</dbReference>
<evidence type="ECO:0000259" key="5">
    <source>
        <dbReference type="PROSITE" id="PS50279"/>
    </source>
</evidence>
<protein>
    <submittedName>
        <fullName evidence="7">Male accessory gland serine protease inhibitor-like</fullName>
    </submittedName>
</protein>
<evidence type="ECO:0000256" key="1">
    <source>
        <dbReference type="ARBA" id="ARBA00022690"/>
    </source>
</evidence>
<dbReference type="GeneID" id="111601212"/>
<dbReference type="Proteomes" id="UP000504633">
    <property type="component" value="Unplaced"/>
</dbReference>
<dbReference type="PRINTS" id="PR00759">
    <property type="entry name" value="BASICPTASE"/>
</dbReference>
<dbReference type="PROSITE" id="PS00280">
    <property type="entry name" value="BPTI_KUNITZ_1"/>
    <property type="match status" value="1"/>
</dbReference>
<name>A0A6J1LYL5_DROHY</name>
<dbReference type="GO" id="GO:0005615">
    <property type="term" value="C:extracellular space"/>
    <property type="evidence" value="ECO:0007669"/>
    <property type="project" value="TreeGrafter"/>
</dbReference>
<keyword evidence="3" id="KW-1015">Disulfide bond</keyword>
<dbReference type="InterPro" id="IPR020901">
    <property type="entry name" value="Prtase_inh_Kunz-CS"/>
</dbReference>
<keyword evidence="2 7" id="KW-0722">Serine protease inhibitor</keyword>
<organism evidence="6 7">
    <name type="scientific">Drosophila hydei</name>
    <name type="common">Fruit fly</name>
    <dbReference type="NCBI Taxonomy" id="7224"/>
    <lineage>
        <taxon>Eukaryota</taxon>
        <taxon>Metazoa</taxon>
        <taxon>Ecdysozoa</taxon>
        <taxon>Arthropoda</taxon>
        <taxon>Hexapoda</taxon>
        <taxon>Insecta</taxon>
        <taxon>Pterygota</taxon>
        <taxon>Neoptera</taxon>
        <taxon>Endopterygota</taxon>
        <taxon>Diptera</taxon>
        <taxon>Brachycera</taxon>
        <taxon>Muscomorpha</taxon>
        <taxon>Ephydroidea</taxon>
        <taxon>Drosophilidae</taxon>
        <taxon>Drosophila</taxon>
    </lineage>
</organism>
<dbReference type="AlphaFoldDB" id="A0A6J1LYL5"/>
<dbReference type="OMA" id="QIACESK"/>
<dbReference type="InterPro" id="IPR050098">
    <property type="entry name" value="TFPI/VKTCI-like"/>
</dbReference>
<gene>
    <name evidence="7" type="primary">LOC111601212</name>
</gene>
<dbReference type="SMART" id="SM00131">
    <property type="entry name" value="KU"/>
    <property type="match status" value="1"/>
</dbReference>
<dbReference type="PANTHER" id="PTHR10083">
    <property type="entry name" value="KUNITZ-TYPE PROTEASE INHIBITOR-RELATED"/>
    <property type="match status" value="1"/>
</dbReference>
<keyword evidence="1 7" id="KW-0646">Protease inhibitor</keyword>
<evidence type="ECO:0000256" key="3">
    <source>
        <dbReference type="ARBA" id="ARBA00023157"/>
    </source>
</evidence>
<dbReference type="PROSITE" id="PS50279">
    <property type="entry name" value="BPTI_KUNITZ_2"/>
    <property type="match status" value="1"/>
</dbReference>
<feature type="signal peptide" evidence="4">
    <location>
        <begin position="1"/>
        <end position="19"/>
    </location>
</feature>
<sequence length="82" mass="8870">MKLAAVLCVFLALFGLSFALKDSICGLPPAGDGNGLMRCFALMPSWTYFPEDNSCKEFIYGGCGGNANRFGTQQECESKCKE</sequence>
<feature type="chain" id="PRO_5026948444" evidence="4">
    <location>
        <begin position="20"/>
        <end position="82"/>
    </location>
</feature>
<dbReference type="InterPro" id="IPR002223">
    <property type="entry name" value="Kunitz_BPTI"/>
</dbReference>
<proteinExistence type="predicted"/>
<dbReference type="PANTHER" id="PTHR10083:SF374">
    <property type="entry name" value="BPTI_KUNITZ INHIBITOR DOMAIN-CONTAINING PROTEIN"/>
    <property type="match status" value="1"/>
</dbReference>
<dbReference type="OrthoDB" id="4473401at2759"/>
<evidence type="ECO:0000313" key="6">
    <source>
        <dbReference type="Proteomes" id="UP000504633"/>
    </source>
</evidence>
<evidence type="ECO:0000313" key="7">
    <source>
        <dbReference type="RefSeq" id="XP_023173478.1"/>
    </source>
</evidence>
<accession>A0A6J1LYL5</accession>
<dbReference type="FunFam" id="4.10.410.10:FF:000020">
    <property type="entry name" value="Collagen, type VI, alpha 3"/>
    <property type="match status" value="1"/>
</dbReference>
<keyword evidence="4" id="KW-0732">Signal</keyword>
<keyword evidence="6" id="KW-1185">Reference proteome</keyword>
<reference evidence="7" key="1">
    <citation type="submission" date="2025-08" db="UniProtKB">
        <authorList>
            <consortium name="RefSeq"/>
        </authorList>
    </citation>
    <scope>IDENTIFICATION</scope>
    <source>
        <strain evidence="7">15085-1641.00</strain>
        <tissue evidence="7">Whole body</tissue>
    </source>
</reference>
<feature type="domain" description="BPTI/Kunitz inhibitor" evidence="5">
    <location>
        <begin position="25"/>
        <end position="80"/>
    </location>
</feature>
<evidence type="ECO:0000256" key="2">
    <source>
        <dbReference type="ARBA" id="ARBA00022900"/>
    </source>
</evidence>
<dbReference type="InterPro" id="IPR036880">
    <property type="entry name" value="Kunitz_BPTI_sf"/>
</dbReference>
<dbReference type="CDD" id="cd22634">
    <property type="entry name" value="Kunitz_SCI-I-like"/>
    <property type="match status" value="1"/>
</dbReference>
<dbReference type="SUPFAM" id="SSF57362">
    <property type="entry name" value="BPTI-like"/>
    <property type="match status" value="1"/>
</dbReference>
<dbReference type="Gene3D" id="4.10.410.10">
    <property type="entry name" value="Pancreatic trypsin inhibitor Kunitz domain"/>
    <property type="match status" value="1"/>
</dbReference>
<dbReference type="GO" id="GO:0004867">
    <property type="term" value="F:serine-type endopeptidase inhibitor activity"/>
    <property type="evidence" value="ECO:0007669"/>
    <property type="project" value="UniProtKB-KW"/>
</dbReference>